<accession>A0ABT1WMI7</accession>
<evidence type="ECO:0000313" key="3">
    <source>
        <dbReference type="Proteomes" id="UP001059480"/>
    </source>
</evidence>
<dbReference type="Pfam" id="PF01966">
    <property type="entry name" value="HD"/>
    <property type="match status" value="1"/>
</dbReference>
<sequence length="172" mass="20131">MHQEKWKKDSEYCALIEDLLQYEEVQTLVNYTHHYTTNRLDHSLSVSYRSYLVAKKLDLDTRAVARAGLLHDLFYYDWRTTKFDEGTHAFVHPHIACQNAEKLTELSDLERDIIIKHMWLATVAFPKYKESYIVSLVDKYCAITEVLSPVKAKIASWFNGGKERVRVTSKTQ</sequence>
<protein>
    <submittedName>
        <fullName evidence="2">HD domain-containing protein</fullName>
    </submittedName>
</protein>
<dbReference type="InterPro" id="IPR003607">
    <property type="entry name" value="HD/PDEase_dom"/>
</dbReference>
<dbReference type="InterPro" id="IPR006674">
    <property type="entry name" value="HD_domain"/>
</dbReference>
<reference evidence="2" key="3">
    <citation type="journal article" date="2023" name="Microbiol. Resour. Announc.">
        <title>Draft Genome Sequence of Granulicatella sp. Strain S8, Isolated from a Marine Fish, Seriola quinqueradiata.</title>
        <authorList>
            <person name="Lee M."/>
            <person name="Farooq A."/>
            <person name="Jeong J.B."/>
            <person name="Jung M.Y."/>
        </authorList>
    </citation>
    <scope>NUCLEOTIDE SEQUENCE</scope>
    <source>
        <strain evidence="2">S8</strain>
    </source>
</reference>
<evidence type="ECO:0000313" key="2">
    <source>
        <dbReference type="EMBL" id="MCQ9209300.1"/>
    </source>
</evidence>
<dbReference type="EMBL" id="JANHNZ010000001">
    <property type="protein sequence ID" value="MCQ9209300.1"/>
    <property type="molecule type" value="Genomic_DNA"/>
</dbReference>
<evidence type="ECO:0000259" key="1">
    <source>
        <dbReference type="Pfam" id="PF01966"/>
    </source>
</evidence>
<comment type="caution">
    <text evidence="2">The sequence shown here is derived from an EMBL/GenBank/DDBJ whole genome shotgun (WGS) entry which is preliminary data.</text>
</comment>
<proteinExistence type="predicted"/>
<name>A0ABT1WMI7_9LACT</name>
<dbReference type="SUPFAM" id="SSF109604">
    <property type="entry name" value="HD-domain/PDEase-like"/>
    <property type="match status" value="1"/>
</dbReference>
<dbReference type="Proteomes" id="UP001059480">
    <property type="component" value="Unassembled WGS sequence"/>
</dbReference>
<gene>
    <name evidence="2" type="ORF">NPA36_01795</name>
</gene>
<dbReference type="Gene3D" id="1.10.3210.10">
    <property type="entry name" value="Hypothetical protein af1432"/>
    <property type="match status" value="1"/>
</dbReference>
<dbReference type="CDD" id="cd00077">
    <property type="entry name" value="HDc"/>
    <property type="match status" value="1"/>
</dbReference>
<reference evidence="2" key="2">
    <citation type="journal article" date="2023" name="Curr. Microbiol.">
        <title>Granulicatella seriolae sp. nov., a Novel Facultative Anaerobe Isolated from Yellowtail Marine Fish.</title>
        <authorList>
            <person name="Lee M."/>
            <person name="Choi Y.J."/>
            <person name="Farooq A."/>
            <person name="Jeong J.B."/>
            <person name="Jung M.Y."/>
        </authorList>
    </citation>
    <scope>NUCLEOTIDE SEQUENCE</scope>
    <source>
        <strain evidence="2">S8</strain>
    </source>
</reference>
<keyword evidence="3" id="KW-1185">Reference proteome</keyword>
<reference evidence="2" key="1">
    <citation type="submission" date="2022-07" db="EMBL/GenBank/DDBJ databases">
        <authorList>
            <person name="Jung M.-Y."/>
            <person name="Lee M."/>
        </authorList>
    </citation>
    <scope>NUCLEOTIDE SEQUENCE</scope>
    <source>
        <strain evidence="2">S8</strain>
    </source>
</reference>
<feature type="domain" description="HD" evidence="1">
    <location>
        <begin position="39"/>
        <end position="141"/>
    </location>
</feature>
<organism evidence="2 3">
    <name type="scientific">Granulicatella seriolae</name>
    <dbReference type="NCBI Taxonomy" id="2967226"/>
    <lineage>
        <taxon>Bacteria</taxon>
        <taxon>Bacillati</taxon>
        <taxon>Bacillota</taxon>
        <taxon>Bacilli</taxon>
        <taxon>Lactobacillales</taxon>
        <taxon>Carnobacteriaceae</taxon>
        <taxon>Granulicatella</taxon>
    </lineage>
</organism>
<dbReference type="RefSeq" id="WP_256944405.1">
    <property type="nucleotide sequence ID" value="NZ_JANHNZ010000001.1"/>
</dbReference>